<dbReference type="InterPro" id="IPR013762">
    <property type="entry name" value="Integrase-like_cat_sf"/>
</dbReference>
<dbReference type="Gene3D" id="1.10.443.10">
    <property type="entry name" value="Intergrase catalytic core"/>
    <property type="match status" value="1"/>
</dbReference>
<evidence type="ECO:0000313" key="3">
    <source>
        <dbReference type="Proteomes" id="UP000599312"/>
    </source>
</evidence>
<reference evidence="2" key="1">
    <citation type="submission" date="2020-11" db="EMBL/GenBank/DDBJ databases">
        <authorList>
            <person name="Kim M.K."/>
        </authorList>
    </citation>
    <scope>NUCLEOTIDE SEQUENCE</scope>
    <source>
        <strain evidence="2">BT350</strain>
    </source>
</reference>
<evidence type="ECO:0000313" key="2">
    <source>
        <dbReference type="EMBL" id="MBF9232141.1"/>
    </source>
</evidence>
<sequence>MLKKQTSESNGTEVAEHDLRKNPDLLAMLMAVLETKHIGPIILDESSGKPWRRATFSRKFRKIAKKAEWPDDLWNMDSRSGAVSEAFEAGADSADLMKAATHTELSTTMGYNRGSIVQTGKVADIRNARRRKPEKSE</sequence>
<gene>
    <name evidence="2" type="ORF">I2H38_01985</name>
</gene>
<evidence type="ECO:0000256" key="1">
    <source>
        <dbReference type="ARBA" id="ARBA00023172"/>
    </source>
</evidence>
<dbReference type="RefSeq" id="WP_196270118.1">
    <property type="nucleotide sequence ID" value="NZ_JADQDO010000001.1"/>
</dbReference>
<dbReference type="GO" id="GO:0006310">
    <property type="term" value="P:DNA recombination"/>
    <property type="evidence" value="ECO:0007669"/>
    <property type="project" value="UniProtKB-KW"/>
</dbReference>
<keyword evidence="3" id="KW-1185">Reference proteome</keyword>
<organism evidence="2 3">
    <name type="scientific">Microvirga alba</name>
    <dbReference type="NCBI Taxonomy" id="2791025"/>
    <lineage>
        <taxon>Bacteria</taxon>
        <taxon>Pseudomonadati</taxon>
        <taxon>Pseudomonadota</taxon>
        <taxon>Alphaproteobacteria</taxon>
        <taxon>Hyphomicrobiales</taxon>
        <taxon>Methylobacteriaceae</taxon>
        <taxon>Microvirga</taxon>
    </lineage>
</organism>
<dbReference type="AlphaFoldDB" id="A0A931BJ40"/>
<accession>A0A931BJ40</accession>
<proteinExistence type="predicted"/>
<dbReference type="GO" id="GO:0015074">
    <property type="term" value="P:DNA integration"/>
    <property type="evidence" value="ECO:0007669"/>
    <property type="project" value="InterPro"/>
</dbReference>
<dbReference type="EMBL" id="JADQDO010000001">
    <property type="protein sequence ID" value="MBF9232141.1"/>
    <property type="molecule type" value="Genomic_DNA"/>
</dbReference>
<dbReference type="GO" id="GO:0003677">
    <property type="term" value="F:DNA binding"/>
    <property type="evidence" value="ECO:0007669"/>
    <property type="project" value="InterPro"/>
</dbReference>
<comment type="caution">
    <text evidence="2">The sequence shown here is derived from an EMBL/GenBank/DDBJ whole genome shotgun (WGS) entry which is preliminary data.</text>
</comment>
<dbReference type="SUPFAM" id="SSF56349">
    <property type="entry name" value="DNA breaking-rejoining enzymes"/>
    <property type="match status" value="1"/>
</dbReference>
<dbReference type="Proteomes" id="UP000599312">
    <property type="component" value="Unassembled WGS sequence"/>
</dbReference>
<name>A0A931BJ40_9HYPH</name>
<dbReference type="InterPro" id="IPR011010">
    <property type="entry name" value="DNA_brk_join_enz"/>
</dbReference>
<keyword evidence="1" id="KW-0233">DNA recombination</keyword>
<protein>
    <submittedName>
        <fullName evidence="2">Uncharacterized protein</fullName>
    </submittedName>
</protein>